<feature type="transmembrane region" description="Helical" evidence="11">
    <location>
        <begin position="227"/>
        <end position="254"/>
    </location>
</feature>
<comment type="subcellular location">
    <subcellularLocation>
        <location evidence="1">Endoplasmic reticulum membrane</location>
        <topology evidence="1">Multi-pass membrane protein</topology>
    </subcellularLocation>
</comment>
<evidence type="ECO:0000256" key="7">
    <source>
        <dbReference type="ARBA" id="ARBA00022989"/>
    </source>
</evidence>
<keyword evidence="10" id="KW-0012">Acyltransferase</keyword>
<feature type="transmembrane region" description="Helical" evidence="11">
    <location>
        <begin position="324"/>
        <end position="354"/>
    </location>
</feature>
<feature type="signal peptide" evidence="12">
    <location>
        <begin position="1"/>
        <end position="28"/>
    </location>
</feature>
<feature type="transmembrane region" description="Helical" evidence="11">
    <location>
        <begin position="266"/>
        <end position="287"/>
    </location>
</feature>
<evidence type="ECO:0000256" key="11">
    <source>
        <dbReference type="SAM" id="Phobius"/>
    </source>
</evidence>
<keyword evidence="12" id="KW-0732">Signal</keyword>
<dbReference type="CDD" id="cd07987">
    <property type="entry name" value="LPLAT_MGAT-like"/>
    <property type="match status" value="1"/>
</dbReference>
<keyword evidence="6" id="KW-0256">Endoplasmic reticulum</keyword>
<evidence type="ECO:0000313" key="13">
    <source>
        <dbReference type="EMBL" id="CAD9208401.1"/>
    </source>
</evidence>
<feature type="transmembrane region" description="Helical" evidence="11">
    <location>
        <begin position="110"/>
        <end position="133"/>
    </location>
</feature>
<evidence type="ECO:0000256" key="4">
    <source>
        <dbReference type="ARBA" id="ARBA00022679"/>
    </source>
</evidence>
<evidence type="ECO:0000256" key="8">
    <source>
        <dbReference type="ARBA" id="ARBA00023098"/>
    </source>
</evidence>
<protein>
    <recommendedName>
        <fullName evidence="14">Acyltransferase</fullName>
    </recommendedName>
</protein>
<dbReference type="AlphaFoldDB" id="A0A7S1STH1"/>
<proteinExistence type="inferred from homology"/>
<evidence type="ECO:0008006" key="14">
    <source>
        <dbReference type="Google" id="ProtNLM"/>
    </source>
</evidence>
<feature type="transmembrane region" description="Helical" evidence="11">
    <location>
        <begin position="145"/>
        <end position="169"/>
    </location>
</feature>
<dbReference type="GO" id="GO:0005789">
    <property type="term" value="C:endoplasmic reticulum membrane"/>
    <property type="evidence" value="ECO:0007669"/>
    <property type="project" value="UniProtKB-SubCell"/>
</dbReference>
<dbReference type="GO" id="GO:0006629">
    <property type="term" value="P:lipid metabolic process"/>
    <property type="evidence" value="ECO:0007669"/>
    <property type="project" value="UniProtKB-KW"/>
</dbReference>
<feature type="chain" id="PRO_5030537909" description="Acyltransferase" evidence="12">
    <location>
        <begin position="29"/>
        <end position="631"/>
    </location>
</feature>
<dbReference type="Pfam" id="PF03982">
    <property type="entry name" value="DAGAT"/>
    <property type="match status" value="1"/>
</dbReference>
<name>A0A7S1STH1_9CHLO</name>
<keyword evidence="3" id="KW-0444">Lipid biosynthesis</keyword>
<keyword evidence="9 11" id="KW-0472">Membrane</keyword>
<evidence type="ECO:0000256" key="10">
    <source>
        <dbReference type="ARBA" id="ARBA00023315"/>
    </source>
</evidence>
<evidence type="ECO:0000256" key="5">
    <source>
        <dbReference type="ARBA" id="ARBA00022692"/>
    </source>
</evidence>
<keyword evidence="8" id="KW-0443">Lipid metabolism</keyword>
<feature type="transmembrane region" description="Helical" evidence="11">
    <location>
        <begin position="181"/>
        <end position="207"/>
    </location>
</feature>
<dbReference type="PANTHER" id="PTHR12317:SF34">
    <property type="entry name" value="ACYLTRANSFERASE"/>
    <property type="match status" value="1"/>
</dbReference>
<evidence type="ECO:0000256" key="9">
    <source>
        <dbReference type="ARBA" id="ARBA00023136"/>
    </source>
</evidence>
<evidence type="ECO:0000256" key="6">
    <source>
        <dbReference type="ARBA" id="ARBA00022824"/>
    </source>
</evidence>
<dbReference type="GO" id="GO:0004144">
    <property type="term" value="F:diacylglycerol O-acyltransferase activity"/>
    <property type="evidence" value="ECO:0007669"/>
    <property type="project" value="UniProtKB-ARBA"/>
</dbReference>
<gene>
    <name evidence="13" type="ORF">TCHU04912_LOCUS10638</name>
</gene>
<evidence type="ECO:0000256" key="3">
    <source>
        <dbReference type="ARBA" id="ARBA00022516"/>
    </source>
</evidence>
<keyword evidence="5 11" id="KW-0812">Transmembrane</keyword>
<reference evidence="13" key="1">
    <citation type="submission" date="2021-01" db="EMBL/GenBank/DDBJ databases">
        <authorList>
            <person name="Corre E."/>
            <person name="Pelletier E."/>
            <person name="Niang G."/>
            <person name="Scheremetjew M."/>
            <person name="Finn R."/>
            <person name="Kale V."/>
            <person name="Holt S."/>
            <person name="Cochrane G."/>
            <person name="Meng A."/>
            <person name="Brown T."/>
            <person name="Cohen L."/>
        </authorList>
    </citation>
    <scope>NUCLEOTIDE SEQUENCE</scope>
    <source>
        <strain evidence="13">PLY429</strain>
    </source>
</reference>
<evidence type="ECO:0000256" key="1">
    <source>
        <dbReference type="ARBA" id="ARBA00004477"/>
    </source>
</evidence>
<comment type="similarity">
    <text evidence="2">Belongs to the diacylglycerol acyltransferase family.</text>
</comment>
<keyword evidence="4" id="KW-0808">Transferase</keyword>
<evidence type="ECO:0000256" key="2">
    <source>
        <dbReference type="ARBA" id="ARBA00005420"/>
    </source>
</evidence>
<dbReference type="EMBL" id="HBGG01020504">
    <property type="protein sequence ID" value="CAD9208401.1"/>
    <property type="molecule type" value="Transcribed_RNA"/>
</dbReference>
<keyword evidence="7 11" id="KW-1133">Transmembrane helix</keyword>
<organism evidence="13">
    <name type="scientific">Tetraselmis chuii</name>
    <dbReference type="NCBI Taxonomy" id="63592"/>
    <lineage>
        <taxon>Eukaryota</taxon>
        <taxon>Viridiplantae</taxon>
        <taxon>Chlorophyta</taxon>
        <taxon>core chlorophytes</taxon>
        <taxon>Chlorodendrophyceae</taxon>
        <taxon>Chlorodendrales</taxon>
        <taxon>Chlorodendraceae</taxon>
        <taxon>Tetraselmis</taxon>
    </lineage>
</organism>
<dbReference type="InterPro" id="IPR007130">
    <property type="entry name" value="DAGAT"/>
</dbReference>
<accession>A0A7S1STH1</accession>
<dbReference type="PANTHER" id="PTHR12317">
    <property type="entry name" value="DIACYLGLYCEROL O-ACYLTRANSFERASE"/>
    <property type="match status" value="1"/>
</dbReference>
<evidence type="ECO:0000256" key="12">
    <source>
        <dbReference type="SAM" id="SignalP"/>
    </source>
</evidence>
<feature type="transmembrane region" description="Helical" evidence="11">
    <location>
        <begin position="67"/>
        <end position="90"/>
    </location>
</feature>
<sequence length="631" mass="68478">MAAGTIPLPLASEAALVTLSLTIPATQGLWLSAQASRTHTDDRSPASRRVSLWTLFLLPFSGGPKHIAFQVAAWTCWIQLCAGTVLISAATTKTDFVALDTLVPKSHHQFLLGASLVCGILGEALLLKSFLVFTGSRGSRLLSGWPAYVAAAAVVGSGALLSLLGFSLMTYLDSLPDLPSRLVYCALAAVCLIISTSCTHGLAGDLLHGDEEGAGWRFFQPGVGGTIFVAIQACGWIFFALAILGVGAIARAMIQGVVHRISVELHVGTGIVMIMGQVMLGGSLMAFRSRSKSARGEAEKHGSRQRCSFSGHCISSMLFLPAHIFGGVVFLLFSAVSFQVAAAVFSSILIPYYGLTSWGAPAHTGRREWGAFKLWWGTHIVDAMSCWLGGLEVLRSSKSVLPPDEKYVFGYHPHGLLPAGAAYMASAPAFKQTLPGIEPVTLVASVLFAVPLLRDIAAWGGLRKVSRDTFVLALETRRSVLLCPGGQAELVDAYRIHGEHKEMVINVRHRGFIRLALQQGAKLVPVLVFGELHSFRNLFNWPQVQQWAYRRFGFPIPYLMVGKYYTPLPNKHPVAFVIGDPISPRSKGAASEEDVELVHSEYYGELRRIFEEHKGRFAEYKDAKLVFSMER</sequence>